<sequence length="504" mass="58294">MKSSLVILYHRQPYDEVMDDDGVIHYKAKQSPNGIVPTLKGFFSNVNQGTWVAWKAVNQVDQANFKERVAVDEIEDGGNYNVRRIPLTEKQVEDFYHITSKEAFWPILHSFPYHFTYETSNWENFKEVNRLFAKAACEEATDDALIWVHDYNLWLAPYYIRELKPNAQIAFFHHTPFPSVDIFNILPWREEIVDSLLCCNIVGFHIPRYSENFVNVARSLRKVEVVEQDSVPEHITPVGTALAEPEMTTKLRWNNRIVNIDAFPVGTNPQHITNTLHKEETEQRYQEILERLQGRKLIISAGRVDYVKGVREMLEAYGRLLERRPNLQGKVNMMVTCVSPASGMRVYETAQNLIEQLVGQINGQFATLEWIPIMLFTQPIPFADLMCYYRAADVCWTTPLRDGLNLVAKEYVIAREGKGGNLILSEFVGAAVELPEAILTNPYSMDRMDDAIDKALDMPQAEQEQRMQKMYKTVTQYDVAYWGDRLFNKFQEVQKEMEQKATTL</sequence>
<dbReference type="KEGG" id="enn:FRE64_06890"/>
<comment type="pathway">
    <text evidence="6">Glycan metabolism; glucosylglycerol biosynthesis.</text>
</comment>
<comment type="catalytic activity">
    <reaction evidence="4">
        <text>ADP-alpha-D-glucose + sn-glycerol 3-phosphate = 2-O-(alpha-D-glucopyranosyl)-sn-glycerol 3-phosphate + ADP + H(+)</text>
        <dbReference type="Rhea" id="RHEA:12881"/>
        <dbReference type="ChEBI" id="CHEBI:15378"/>
        <dbReference type="ChEBI" id="CHEBI:57498"/>
        <dbReference type="ChEBI" id="CHEBI:57597"/>
        <dbReference type="ChEBI" id="CHEBI:87089"/>
        <dbReference type="ChEBI" id="CHEBI:456216"/>
        <dbReference type="EC" id="2.4.1.213"/>
    </reaction>
</comment>
<reference evidence="10 11" key="1">
    <citation type="submission" date="2019-08" db="EMBL/GenBank/DDBJ databases">
        <title>Carotenoids and Carotenoid Binding Proteins in the Halophilic Cyanobacterium Euhalothece sp. ZM00.</title>
        <authorList>
            <person name="Cho S.M."/>
            <person name="Song J.Y."/>
            <person name="Park Y.-I."/>
        </authorList>
    </citation>
    <scope>NUCLEOTIDE SEQUENCE [LARGE SCALE GENOMIC DNA]</scope>
    <source>
        <strain evidence="10 11">Z-M001</strain>
    </source>
</reference>
<dbReference type="GO" id="GO:0033828">
    <property type="term" value="F:glucosylglycerol-phosphate synthase activity"/>
    <property type="evidence" value="ECO:0007669"/>
    <property type="project" value="UniProtKB-EC"/>
</dbReference>
<proteinExistence type="inferred from homology"/>
<protein>
    <recommendedName>
        <fullName evidence="8">Glucosylglycerol-phosphate synthase</fullName>
        <ecNumber evidence="7">2.4.1.213</ecNumber>
    </recommendedName>
    <alternativeName>
        <fullName evidence="9">Glucosyl-glycerol-phosphate synthase</fullName>
    </alternativeName>
</protein>
<dbReference type="NCBIfam" id="TIGR02398">
    <property type="entry name" value="gluc_glyc_Psyn"/>
    <property type="match status" value="1"/>
</dbReference>
<evidence type="ECO:0000256" key="4">
    <source>
        <dbReference type="ARBA" id="ARBA00052754"/>
    </source>
</evidence>
<dbReference type="OrthoDB" id="9761633at2"/>
<evidence type="ECO:0000256" key="5">
    <source>
        <dbReference type="ARBA" id="ARBA00055920"/>
    </source>
</evidence>
<dbReference type="InterPro" id="IPR012764">
    <property type="entry name" value="Gluc_glyc_Psyn"/>
</dbReference>
<dbReference type="EC" id="2.4.1.213" evidence="7"/>
<dbReference type="SUPFAM" id="SSF53756">
    <property type="entry name" value="UDP-Glycosyltransferase/glycogen phosphorylase"/>
    <property type="match status" value="1"/>
</dbReference>
<evidence type="ECO:0000313" key="10">
    <source>
        <dbReference type="EMBL" id="QDZ39682.1"/>
    </source>
</evidence>
<dbReference type="Gene3D" id="3.40.50.2000">
    <property type="entry name" value="Glycogen Phosphorylase B"/>
    <property type="match status" value="2"/>
</dbReference>
<dbReference type="FunFam" id="3.40.50.2000:FF:000010">
    <property type="entry name" value="Alpha,alpha-trehalose-phosphate synthase"/>
    <property type="match status" value="1"/>
</dbReference>
<dbReference type="AlphaFoldDB" id="A0A5B8NKA7"/>
<organism evidence="10 11">
    <name type="scientific">Euhalothece natronophila Z-M001</name>
    <dbReference type="NCBI Taxonomy" id="522448"/>
    <lineage>
        <taxon>Bacteria</taxon>
        <taxon>Bacillati</taxon>
        <taxon>Cyanobacteriota</taxon>
        <taxon>Cyanophyceae</taxon>
        <taxon>Oscillatoriophycideae</taxon>
        <taxon>Chroococcales</taxon>
        <taxon>Halothecacae</taxon>
        <taxon>Halothece cluster</taxon>
        <taxon>Euhalothece</taxon>
    </lineage>
</organism>
<evidence type="ECO:0000313" key="11">
    <source>
        <dbReference type="Proteomes" id="UP000318453"/>
    </source>
</evidence>
<dbReference type="GO" id="GO:0051473">
    <property type="term" value="P:glucosylglycerol biosynthetic process"/>
    <property type="evidence" value="ECO:0007669"/>
    <property type="project" value="InterPro"/>
</dbReference>
<accession>A0A5B8NKA7</accession>
<dbReference type="RefSeq" id="WP_146295280.1">
    <property type="nucleotide sequence ID" value="NZ_CP042326.1"/>
</dbReference>
<keyword evidence="2 10" id="KW-0328">Glycosyltransferase</keyword>
<evidence type="ECO:0000256" key="3">
    <source>
        <dbReference type="ARBA" id="ARBA00022679"/>
    </source>
</evidence>
<gene>
    <name evidence="10" type="primary">ggpS</name>
    <name evidence="10" type="ORF">FRE64_06890</name>
</gene>
<dbReference type="GO" id="GO:0005992">
    <property type="term" value="P:trehalose biosynthetic process"/>
    <property type="evidence" value="ECO:0007669"/>
    <property type="project" value="InterPro"/>
</dbReference>
<name>A0A5B8NKA7_9CHRO</name>
<dbReference type="PANTHER" id="PTHR10788">
    <property type="entry name" value="TREHALOSE-6-PHOSPHATE SYNTHASE"/>
    <property type="match status" value="1"/>
</dbReference>
<dbReference type="Proteomes" id="UP000318453">
    <property type="component" value="Chromosome"/>
</dbReference>
<evidence type="ECO:0000256" key="8">
    <source>
        <dbReference type="ARBA" id="ARBA00069974"/>
    </source>
</evidence>
<keyword evidence="11" id="KW-1185">Reference proteome</keyword>
<evidence type="ECO:0000256" key="2">
    <source>
        <dbReference type="ARBA" id="ARBA00022676"/>
    </source>
</evidence>
<comment type="function">
    <text evidence="5">Involved in salt tolerance by producing GG-phosphate from ADP-glucose and glycerol-3-phosphate (G3P), an intermediate in the synthesis of the osmolyte glucosylglycerol (GG).</text>
</comment>
<dbReference type="CDD" id="cd03788">
    <property type="entry name" value="GT20_TPS"/>
    <property type="match status" value="1"/>
</dbReference>
<dbReference type="InterPro" id="IPR001830">
    <property type="entry name" value="Glyco_trans_20"/>
</dbReference>
<dbReference type="EMBL" id="CP042326">
    <property type="protein sequence ID" value="QDZ39682.1"/>
    <property type="molecule type" value="Genomic_DNA"/>
</dbReference>
<comment type="similarity">
    <text evidence="1">Belongs to the glycosyltransferase 20 family.</text>
</comment>
<evidence type="ECO:0000256" key="7">
    <source>
        <dbReference type="ARBA" id="ARBA00066821"/>
    </source>
</evidence>
<dbReference type="PANTHER" id="PTHR10788:SF106">
    <property type="entry name" value="BCDNA.GH08860"/>
    <property type="match status" value="1"/>
</dbReference>
<dbReference type="GO" id="GO:0003825">
    <property type="term" value="F:alpha,alpha-trehalose-phosphate synthase (UDP-forming) activity"/>
    <property type="evidence" value="ECO:0007669"/>
    <property type="project" value="TreeGrafter"/>
</dbReference>
<dbReference type="Pfam" id="PF00982">
    <property type="entry name" value="Glyco_transf_20"/>
    <property type="match status" value="1"/>
</dbReference>
<evidence type="ECO:0000256" key="1">
    <source>
        <dbReference type="ARBA" id="ARBA00008799"/>
    </source>
</evidence>
<keyword evidence="3 10" id="KW-0808">Transferase</keyword>
<evidence type="ECO:0000256" key="6">
    <source>
        <dbReference type="ARBA" id="ARBA00060702"/>
    </source>
</evidence>
<evidence type="ECO:0000256" key="9">
    <source>
        <dbReference type="ARBA" id="ARBA00080497"/>
    </source>
</evidence>